<dbReference type="SUPFAM" id="SSF63829">
    <property type="entry name" value="Calcium-dependent phosphotriesterase"/>
    <property type="match status" value="1"/>
</dbReference>
<evidence type="ECO:0000313" key="2">
    <source>
        <dbReference type="Proteomes" id="UP000612893"/>
    </source>
</evidence>
<dbReference type="EMBL" id="JAEKNR010000031">
    <property type="protein sequence ID" value="MBJ7596965.1"/>
    <property type="molecule type" value="Genomic_DNA"/>
</dbReference>
<proteinExistence type="predicted"/>
<comment type="caution">
    <text evidence="1">The sequence shown here is derived from an EMBL/GenBank/DDBJ whole genome shotgun (WGS) entry which is preliminary data.</text>
</comment>
<accession>A0A934K1U4</accession>
<reference evidence="1" key="1">
    <citation type="submission" date="2020-10" db="EMBL/GenBank/DDBJ databases">
        <title>Ca. Dormibacterota MAGs.</title>
        <authorList>
            <person name="Montgomery K."/>
        </authorList>
    </citation>
    <scope>NUCLEOTIDE SEQUENCE [LARGE SCALE GENOMIC DNA]</scope>
    <source>
        <strain evidence="1">SC8812_S17_10</strain>
    </source>
</reference>
<dbReference type="AlphaFoldDB" id="A0A934K1U4"/>
<protein>
    <recommendedName>
        <fullName evidence="3">ScyD/ScyE family protein</fullName>
    </recommendedName>
</protein>
<gene>
    <name evidence="1" type="ORF">JF922_02610</name>
</gene>
<evidence type="ECO:0008006" key="3">
    <source>
        <dbReference type="Google" id="ProtNLM"/>
    </source>
</evidence>
<sequence>MTGVAVHDDHIYALEAFTGFFAPAPNVAQTGTVVRLNRRTGHWDPVVTGLSFPTAMTFGPDGNLYISNKGFGQPTNTSGEVTKVVFQHRSDDD</sequence>
<keyword evidence="2" id="KW-1185">Reference proteome</keyword>
<name>A0A934K1U4_9BACT</name>
<dbReference type="RefSeq" id="WP_338198823.1">
    <property type="nucleotide sequence ID" value="NZ_JAEKNR010000031.1"/>
</dbReference>
<evidence type="ECO:0000313" key="1">
    <source>
        <dbReference type="EMBL" id="MBJ7596965.1"/>
    </source>
</evidence>
<organism evidence="1 2">
    <name type="scientific">Candidatus Nephthysia bennettiae</name>
    <dbReference type="NCBI Taxonomy" id="3127016"/>
    <lineage>
        <taxon>Bacteria</taxon>
        <taxon>Bacillati</taxon>
        <taxon>Candidatus Dormiibacterota</taxon>
        <taxon>Candidatus Dormibacteria</taxon>
        <taxon>Candidatus Dormibacterales</taxon>
        <taxon>Candidatus Dormibacteraceae</taxon>
        <taxon>Candidatus Nephthysia</taxon>
    </lineage>
</organism>
<dbReference type="Proteomes" id="UP000612893">
    <property type="component" value="Unassembled WGS sequence"/>
</dbReference>